<feature type="region of interest" description="Disordered" evidence="1">
    <location>
        <begin position="918"/>
        <end position="948"/>
    </location>
</feature>
<feature type="compositionally biased region" description="Basic and acidic residues" evidence="1">
    <location>
        <begin position="129"/>
        <end position="139"/>
    </location>
</feature>
<feature type="compositionally biased region" description="Polar residues" evidence="1">
    <location>
        <begin position="933"/>
        <end position="948"/>
    </location>
</feature>
<dbReference type="InterPro" id="IPR003034">
    <property type="entry name" value="SAP_dom"/>
</dbReference>
<dbReference type="Gene3D" id="1.10.720.30">
    <property type="entry name" value="SAP domain"/>
    <property type="match status" value="1"/>
</dbReference>
<accession>A0A9P0ATJ4</accession>
<feature type="compositionally biased region" description="Basic and acidic residues" evidence="1">
    <location>
        <begin position="71"/>
        <end position="91"/>
    </location>
</feature>
<evidence type="ECO:0000313" key="4">
    <source>
        <dbReference type="Proteomes" id="UP001154078"/>
    </source>
</evidence>
<feature type="compositionally biased region" description="Basic and acidic residues" evidence="1">
    <location>
        <begin position="810"/>
        <end position="829"/>
    </location>
</feature>
<dbReference type="SMART" id="SM00449">
    <property type="entry name" value="SPRY"/>
    <property type="match status" value="1"/>
</dbReference>
<dbReference type="Gene3D" id="3.40.50.300">
    <property type="entry name" value="P-loop containing nucleotide triphosphate hydrolases"/>
    <property type="match status" value="1"/>
</dbReference>
<dbReference type="Pfam" id="PF13671">
    <property type="entry name" value="AAA_33"/>
    <property type="match status" value="1"/>
</dbReference>
<feature type="compositionally biased region" description="Basic and acidic residues" evidence="1">
    <location>
        <begin position="163"/>
        <end position="174"/>
    </location>
</feature>
<dbReference type="InterPro" id="IPR013320">
    <property type="entry name" value="ConA-like_dom_sf"/>
</dbReference>
<dbReference type="InterPro" id="IPR027417">
    <property type="entry name" value="P-loop_NTPase"/>
</dbReference>
<feature type="region of interest" description="Disordered" evidence="1">
    <location>
        <begin position="41"/>
        <end position="205"/>
    </location>
</feature>
<dbReference type="GO" id="GO:0005634">
    <property type="term" value="C:nucleus"/>
    <property type="evidence" value="ECO:0007669"/>
    <property type="project" value="TreeGrafter"/>
</dbReference>
<dbReference type="OrthoDB" id="445357at2759"/>
<reference evidence="3" key="1">
    <citation type="submission" date="2021-12" db="EMBL/GenBank/DDBJ databases">
        <authorList>
            <person name="King R."/>
        </authorList>
    </citation>
    <scope>NUCLEOTIDE SEQUENCE</scope>
</reference>
<dbReference type="PANTHER" id="PTHR12381:SF56">
    <property type="entry name" value="B30.2_SPRY DOMAIN-CONTAINING PROTEIN-RELATED"/>
    <property type="match status" value="1"/>
</dbReference>
<proteinExistence type="predicted"/>
<sequence>MSSELDPSKLKVVELRAELSARNLDTKGVKAVLVQRLQEALDAEEEEKGGDSNVESSPPAEPDSPEENAEKEEATKDEASPAKVPIKKEPETPMETAPIKKETEPEPTKSEPETETKTDNVESSPVEENGDKTGSEVKCELPSPVKEVKAERESSDKEDDEKMEEKSEEPEKRGEKRRRSSPSPERQHQRKRSKSPIKEDEPILDNDKVQLSWYDSDLHLQLDKESFLSAKPFNEGAFGYAWAGVRSNFGVSNGKVCFEVKLTEDLKWEDFSTQRDRPKNRDVYRTDHRRSDGDKKKSSKSSTEDAEKKNEEKKEEKKEEDSAENSTNGETENKEEAKEEKEVKKEKAEEAPEPMETDDKKDEEKKEGEEEKKDGEEETKDGEEEKKDGEEVKKEDDEEKKEGEEAKEKAEPIPSHLIRIGFSIIDSELLLGDYEHSYGYENSGRFVTNKQFEDYGVKFAVGDVVGAYLSIDTNMTITYTVNGVAQPQAISVPVSELPENFVMFPHVVTRNIGFEANLGQKEEPFFPSPDDLADYPLLDKVEEKVAGPQRPVNRSDCEIILMCGLPACGKTHWVREHIKNNKENRYLVIGNTQLLEKMTVSGKPLKSAFKGRWSLLMDRLQRSINKILEWACQRRRNYIIDQTNVFPSAQRRKLRPFEGFKRQAVVIVVSDEEQAKRQSLQEAQDGKDVPDSTILEMKAIMSLPEKCEWVDEIVFTDLDEAASKEMVEKYNKDGKAAGYGTGQKRVQRRGGDWHKRNDQRNRNYRDNRGYQPRYDNRAPHRPWNNRSGGGGSWNRDRREPGGRHSMGGGRDWRPRDSRPHHDRPRDSRHSSSGGGGHRQSSGGGGGSRPAQVWQNYGQGGGWNQQAFGASQAYGAGGGQGAAQGWNQWKYGGGSGQGYGQGGYGGNWNYYGQYAQNWGQGQTGTGTAQDWARSAQQYAQQNSARGAKK</sequence>
<dbReference type="Proteomes" id="UP001154078">
    <property type="component" value="Chromosome 1"/>
</dbReference>
<dbReference type="InterPro" id="IPR043136">
    <property type="entry name" value="B30.2/SPRY_sf"/>
</dbReference>
<dbReference type="SUPFAM" id="SSF49899">
    <property type="entry name" value="Concanavalin A-like lectins/glucanases"/>
    <property type="match status" value="1"/>
</dbReference>
<dbReference type="SUPFAM" id="SSF68906">
    <property type="entry name" value="SAP domain"/>
    <property type="match status" value="1"/>
</dbReference>
<name>A0A9P0ATJ4_BRAAE</name>
<feature type="compositionally biased region" description="Basic and acidic residues" evidence="1">
    <location>
        <begin position="98"/>
        <end position="120"/>
    </location>
</feature>
<dbReference type="InterPro" id="IPR036361">
    <property type="entry name" value="SAP_dom_sf"/>
</dbReference>
<evidence type="ECO:0000259" key="2">
    <source>
        <dbReference type="PROSITE" id="PS50800"/>
    </source>
</evidence>
<dbReference type="SMART" id="SM00513">
    <property type="entry name" value="SAP"/>
    <property type="match status" value="1"/>
</dbReference>
<evidence type="ECO:0000313" key="3">
    <source>
        <dbReference type="EMBL" id="CAH0547848.1"/>
    </source>
</evidence>
<dbReference type="AlphaFoldDB" id="A0A9P0ATJ4"/>
<feature type="compositionally biased region" description="Basic and acidic residues" evidence="1">
    <location>
        <begin position="383"/>
        <end position="411"/>
    </location>
</feature>
<dbReference type="EMBL" id="OV121132">
    <property type="protein sequence ID" value="CAH0547848.1"/>
    <property type="molecule type" value="Genomic_DNA"/>
</dbReference>
<dbReference type="GO" id="GO:0000380">
    <property type="term" value="P:alternative mRNA splicing, via spliceosome"/>
    <property type="evidence" value="ECO:0007669"/>
    <property type="project" value="TreeGrafter"/>
</dbReference>
<feature type="compositionally biased region" description="Low complexity" evidence="1">
    <location>
        <begin position="918"/>
        <end position="928"/>
    </location>
</feature>
<feature type="domain" description="SAP" evidence="2">
    <location>
        <begin position="7"/>
        <end position="41"/>
    </location>
</feature>
<organism evidence="3 4">
    <name type="scientific">Brassicogethes aeneus</name>
    <name type="common">Rape pollen beetle</name>
    <name type="synonym">Meligethes aeneus</name>
    <dbReference type="NCBI Taxonomy" id="1431903"/>
    <lineage>
        <taxon>Eukaryota</taxon>
        <taxon>Metazoa</taxon>
        <taxon>Ecdysozoa</taxon>
        <taxon>Arthropoda</taxon>
        <taxon>Hexapoda</taxon>
        <taxon>Insecta</taxon>
        <taxon>Pterygota</taxon>
        <taxon>Neoptera</taxon>
        <taxon>Endopterygota</taxon>
        <taxon>Coleoptera</taxon>
        <taxon>Polyphaga</taxon>
        <taxon>Cucujiformia</taxon>
        <taxon>Nitidulidae</taxon>
        <taxon>Meligethinae</taxon>
        <taxon>Brassicogethes</taxon>
    </lineage>
</organism>
<feature type="compositionally biased region" description="Basic and acidic residues" evidence="1">
    <location>
        <begin position="749"/>
        <end position="778"/>
    </location>
</feature>
<feature type="compositionally biased region" description="Basic and acidic residues" evidence="1">
    <location>
        <begin position="146"/>
        <end position="155"/>
    </location>
</feature>
<dbReference type="Pfam" id="PF02037">
    <property type="entry name" value="SAP"/>
    <property type="match status" value="1"/>
</dbReference>
<gene>
    <name evidence="3" type="ORF">MELIAE_LOCUS1754</name>
</gene>
<feature type="compositionally biased region" description="Basic and acidic residues" evidence="1">
    <location>
        <begin position="331"/>
        <end position="350"/>
    </location>
</feature>
<feature type="compositionally biased region" description="Basic and acidic residues" evidence="1">
    <location>
        <begin position="357"/>
        <end position="375"/>
    </location>
</feature>
<feature type="region of interest" description="Disordered" evidence="1">
    <location>
        <begin position="734"/>
        <end position="859"/>
    </location>
</feature>
<feature type="compositionally biased region" description="Basic and acidic residues" evidence="1">
    <location>
        <begin position="196"/>
        <end position="205"/>
    </location>
</feature>
<feature type="compositionally biased region" description="Basic and acidic residues" evidence="1">
    <location>
        <begin position="268"/>
        <end position="320"/>
    </location>
</feature>
<evidence type="ECO:0000256" key="1">
    <source>
        <dbReference type="SAM" id="MobiDB-lite"/>
    </source>
</evidence>
<dbReference type="PANTHER" id="PTHR12381">
    <property type="entry name" value="HETEROGENEOUS NUCLEAR RIBONUCLEOPROTEIN U FAMILY MEMBER"/>
    <property type="match status" value="1"/>
</dbReference>
<feature type="compositionally biased region" description="Gly residues" evidence="1">
    <location>
        <begin position="832"/>
        <end position="847"/>
    </location>
</feature>
<dbReference type="InterPro" id="IPR003877">
    <property type="entry name" value="SPRY_dom"/>
</dbReference>
<protein>
    <recommendedName>
        <fullName evidence="2">SAP domain-containing protein</fullName>
    </recommendedName>
</protein>
<keyword evidence="4" id="KW-1185">Reference proteome</keyword>
<feature type="region of interest" description="Disordered" evidence="1">
    <location>
        <begin position="268"/>
        <end position="412"/>
    </location>
</feature>
<dbReference type="Gene3D" id="2.60.120.920">
    <property type="match status" value="2"/>
</dbReference>
<dbReference type="PROSITE" id="PS50800">
    <property type="entry name" value="SAP"/>
    <property type="match status" value="1"/>
</dbReference>
<dbReference type="SUPFAM" id="SSF52540">
    <property type="entry name" value="P-loop containing nucleoside triphosphate hydrolases"/>
    <property type="match status" value="1"/>
</dbReference>
<dbReference type="GO" id="GO:0003723">
    <property type="term" value="F:RNA binding"/>
    <property type="evidence" value="ECO:0007669"/>
    <property type="project" value="TreeGrafter"/>
</dbReference>